<protein>
    <submittedName>
        <fullName evidence="1">Uncharacterized protein</fullName>
    </submittedName>
</protein>
<dbReference type="Proteomes" id="UP001163387">
    <property type="component" value="Chromosome"/>
</dbReference>
<reference evidence="1 2" key="1">
    <citation type="journal article" date="2022" name="Front. Microbiol.">
        <title>Male-killing mechanisms vary between Spiroplasma species.</title>
        <authorList>
            <person name="Arai H."/>
            <person name="Inoue M."/>
            <person name="Kageyama D."/>
        </authorList>
    </citation>
    <scope>NUCLEOTIDE SEQUENCE [LARGE SCALE GENOMIC DNA]</scope>
    <source>
        <strain evidence="2">sHm</strain>
    </source>
</reference>
<dbReference type="RefSeq" id="WP_281748663.1">
    <property type="nucleotide sequence ID" value="NZ_AP026933.1"/>
</dbReference>
<sequence length="95" mass="11128">MEYIYKYFDEKAHITIYSPKPEDLTTSNDIRAILLDEYPKLRNDYFIVSDVHDSYAICVGDNIHCEGKVIIKIEKQPNLLKGVNENAKWHHCTIK</sequence>
<gene>
    <name evidence="1" type="ORF">SHM_27380</name>
</gene>
<evidence type="ECO:0000313" key="1">
    <source>
        <dbReference type="EMBL" id="BDT05092.1"/>
    </source>
</evidence>
<evidence type="ECO:0000313" key="2">
    <source>
        <dbReference type="Proteomes" id="UP001163387"/>
    </source>
</evidence>
<dbReference type="EMBL" id="AP026933">
    <property type="protein sequence ID" value="BDT05092.1"/>
    <property type="molecule type" value="Genomic_DNA"/>
</dbReference>
<keyword evidence="2" id="KW-1185">Reference proteome</keyword>
<organism evidence="1 2">
    <name type="scientific">Spiroplasma ixodetis</name>
    <dbReference type="NCBI Taxonomy" id="2141"/>
    <lineage>
        <taxon>Bacteria</taxon>
        <taxon>Bacillati</taxon>
        <taxon>Mycoplasmatota</taxon>
        <taxon>Mollicutes</taxon>
        <taxon>Entomoplasmatales</taxon>
        <taxon>Spiroplasmataceae</taxon>
        <taxon>Spiroplasma</taxon>
    </lineage>
</organism>
<name>A0ABM8BYW1_9MOLU</name>
<proteinExistence type="predicted"/>
<accession>A0ABM8BYW1</accession>